<dbReference type="SUPFAM" id="SSF89028">
    <property type="entry name" value="Cobalamin adenosyltransferase-like"/>
    <property type="match status" value="1"/>
</dbReference>
<sequence length="171" mass="19472">MAAPVQFYSLAFITARFLRNLTALKNASPRPCKQNRQYSQNKRVPKIYTKTGDKGTSALFTGERRSKDDDIFETLGTVDELSSAIGVSLEFCKDQQHAFAPQLERIQCILQDMGSNIATPLSSARQAHLSEHQIHAFEGHIFGIKIDNFTLKSLTYFWYYFKANFVLNDPR</sequence>
<evidence type="ECO:0000256" key="4">
    <source>
        <dbReference type="RuleBase" id="RU366026"/>
    </source>
</evidence>
<evidence type="ECO:0000259" key="5">
    <source>
        <dbReference type="Pfam" id="PF01923"/>
    </source>
</evidence>
<reference evidence="7" key="1">
    <citation type="submission" date="2025-08" db="UniProtKB">
        <authorList>
            <consortium name="RefSeq"/>
        </authorList>
    </citation>
    <scope>IDENTIFICATION</scope>
</reference>
<evidence type="ECO:0000256" key="3">
    <source>
        <dbReference type="ARBA" id="ARBA00022840"/>
    </source>
</evidence>
<dbReference type="InterPro" id="IPR036451">
    <property type="entry name" value="CblAdoTrfase-like_sf"/>
</dbReference>
<evidence type="ECO:0000256" key="1">
    <source>
        <dbReference type="ARBA" id="ARBA00022679"/>
    </source>
</evidence>
<dbReference type="PANTHER" id="PTHR12213:SF0">
    <property type="entry name" value="CORRINOID ADENOSYLTRANSFERASE MMAB"/>
    <property type="match status" value="1"/>
</dbReference>
<dbReference type="InterPro" id="IPR016030">
    <property type="entry name" value="CblAdoTrfase-like"/>
</dbReference>
<gene>
    <name evidence="7" type="primary">LOC106815288</name>
</gene>
<name>A0ABM1ESP9_PRICU</name>
<dbReference type="PANTHER" id="PTHR12213">
    <property type="entry name" value="CORRINOID ADENOSYLTRANSFERASE"/>
    <property type="match status" value="1"/>
</dbReference>
<dbReference type="Gene3D" id="1.20.1200.10">
    <property type="entry name" value="Cobalamin adenosyltransferase-like"/>
    <property type="match status" value="1"/>
</dbReference>
<organism evidence="6 7">
    <name type="scientific">Priapulus caudatus</name>
    <name type="common">Priapulid worm</name>
    <dbReference type="NCBI Taxonomy" id="37621"/>
    <lineage>
        <taxon>Eukaryota</taxon>
        <taxon>Metazoa</taxon>
        <taxon>Ecdysozoa</taxon>
        <taxon>Scalidophora</taxon>
        <taxon>Priapulida</taxon>
        <taxon>Priapulimorpha</taxon>
        <taxon>Priapulimorphida</taxon>
        <taxon>Priapulidae</taxon>
        <taxon>Priapulus</taxon>
    </lineage>
</organism>
<keyword evidence="6" id="KW-1185">Reference proteome</keyword>
<dbReference type="Proteomes" id="UP000695022">
    <property type="component" value="Unplaced"/>
</dbReference>
<dbReference type="Pfam" id="PF01923">
    <property type="entry name" value="Cob_adeno_trans"/>
    <property type="match status" value="1"/>
</dbReference>
<dbReference type="RefSeq" id="XP_014675220.1">
    <property type="nucleotide sequence ID" value="XM_014819734.1"/>
</dbReference>
<protein>
    <submittedName>
        <fullName evidence="7">Cob(I)yrinic acid a,c-diamide adenosyltransferase, mitochondrial-like</fullName>
    </submittedName>
</protein>
<comment type="similarity">
    <text evidence="4">Belongs to the Cob(I)alamin adenosyltransferase family.</text>
</comment>
<evidence type="ECO:0000313" key="7">
    <source>
        <dbReference type="RefSeq" id="XP_014675220.1"/>
    </source>
</evidence>
<accession>A0ABM1ESP9</accession>
<evidence type="ECO:0000256" key="2">
    <source>
        <dbReference type="ARBA" id="ARBA00022741"/>
    </source>
</evidence>
<proteinExistence type="inferred from homology"/>
<evidence type="ECO:0000313" key="6">
    <source>
        <dbReference type="Proteomes" id="UP000695022"/>
    </source>
</evidence>
<keyword evidence="2 4" id="KW-0547">Nucleotide-binding</keyword>
<keyword evidence="1 4" id="KW-0808">Transferase</keyword>
<dbReference type="GeneID" id="106815288"/>
<keyword evidence="3 4" id="KW-0067">ATP-binding</keyword>
<dbReference type="InterPro" id="IPR029499">
    <property type="entry name" value="PduO-typ"/>
</dbReference>
<feature type="domain" description="Cobalamin adenosyltransferase-like" evidence="5">
    <location>
        <begin position="47"/>
        <end position="142"/>
    </location>
</feature>